<feature type="domain" description="Tail specific protease" evidence="2">
    <location>
        <begin position="383"/>
        <end position="547"/>
    </location>
</feature>
<evidence type="ECO:0000313" key="3">
    <source>
        <dbReference type="EMBL" id="MDR6531008.1"/>
    </source>
</evidence>
<dbReference type="SUPFAM" id="SSF52096">
    <property type="entry name" value="ClpP/crotonase"/>
    <property type="match status" value="1"/>
</dbReference>
<keyword evidence="3" id="KW-0645">Protease</keyword>
<sequence length="573" mass="60986">MNRREILTALPSALVASQAAAATEAPRALSARGEANLTAFARLLAYVRFFHPTDEAAATDWSALAVSHVETAEAARSPAELVARFEAVFRPLAPTLKLYAASTPPAARPDAPSAAGTLVMWKHWGAALTSPSTYHAARVAVADGRPRVLPLSLGGGVSALMPTTANAMPAAFEAPTLAAAATAARAYPADERRVHLAAVILAWGVLHHFYPYLDTAGDWDAALSEGLRSAARDPDGQAFRLTLARMVATLRDGHGNVYYRSAEKGLPIGWSWIEDQLVITALPDDAKDLTVGAVVTRIDGVDVRQRLAMLDPEICAATPQWLRFKSLQRLQERPDGTPAVLQGETPDGRPFTASLAAAPWKTVYALASKSAVANFSEPRPGVVYVDLARVTDDDLQTRMTQLAAARGIVLDDRGYPSGPARMLLYHLSDRTLHSPRFEKPIVTEPDGRNVVFDGEGSWVMAPHEPRFPGRLVLLTSGGSISYAESWAGTFEGEKLGPIVGGPTAGTNGNINPLWLPGGFLVVFTGMRVRKQDGSRHHGVGIIPTVPVAQTLAGFRAGHDEVLERGAALAAGDA</sequence>
<dbReference type="Proteomes" id="UP001262754">
    <property type="component" value="Unassembled WGS sequence"/>
</dbReference>
<feature type="signal peptide" evidence="1">
    <location>
        <begin position="1"/>
        <end position="21"/>
    </location>
</feature>
<accession>A0ABU1MXV3</accession>
<dbReference type="Pfam" id="PF03572">
    <property type="entry name" value="Peptidase_S41"/>
    <property type="match status" value="1"/>
</dbReference>
<protein>
    <submittedName>
        <fullName evidence="3">C-terminal processing protease CtpA/Prc</fullName>
    </submittedName>
</protein>
<evidence type="ECO:0000259" key="2">
    <source>
        <dbReference type="Pfam" id="PF03572"/>
    </source>
</evidence>
<comment type="caution">
    <text evidence="3">The sequence shown here is derived from an EMBL/GenBank/DDBJ whole genome shotgun (WGS) entry which is preliminary data.</text>
</comment>
<dbReference type="InterPro" id="IPR005151">
    <property type="entry name" value="Tail-specific_protease"/>
</dbReference>
<gene>
    <name evidence="3" type="ORF">J2800_001747</name>
</gene>
<keyword evidence="3" id="KW-0378">Hydrolase</keyword>
<keyword evidence="1" id="KW-0732">Signal</keyword>
<dbReference type="GO" id="GO:0006508">
    <property type="term" value="P:proteolysis"/>
    <property type="evidence" value="ECO:0007669"/>
    <property type="project" value="UniProtKB-KW"/>
</dbReference>
<dbReference type="RefSeq" id="WP_310030783.1">
    <property type="nucleotide sequence ID" value="NZ_JAVDRL010000004.1"/>
</dbReference>
<dbReference type="InterPro" id="IPR029045">
    <property type="entry name" value="ClpP/crotonase-like_dom_sf"/>
</dbReference>
<organism evidence="3 4">
    <name type="scientific">Caulobacter rhizosphaerae</name>
    <dbReference type="NCBI Taxonomy" id="2010972"/>
    <lineage>
        <taxon>Bacteria</taxon>
        <taxon>Pseudomonadati</taxon>
        <taxon>Pseudomonadota</taxon>
        <taxon>Alphaproteobacteria</taxon>
        <taxon>Caulobacterales</taxon>
        <taxon>Caulobacteraceae</taxon>
        <taxon>Caulobacter</taxon>
    </lineage>
</organism>
<evidence type="ECO:0000313" key="4">
    <source>
        <dbReference type="Proteomes" id="UP001262754"/>
    </source>
</evidence>
<dbReference type="Gene3D" id="3.90.226.10">
    <property type="entry name" value="2-enoyl-CoA Hydratase, Chain A, domain 1"/>
    <property type="match status" value="1"/>
</dbReference>
<evidence type="ECO:0000256" key="1">
    <source>
        <dbReference type="SAM" id="SignalP"/>
    </source>
</evidence>
<dbReference type="GO" id="GO:0008233">
    <property type="term" value="F:peptidase activity"/>
    <property type="evidence" value="ECO:0007669"/>
    <property type="project" value="UniProtKB-KW"/>
</dbReference>
<keyword evidence="4" id="KW-1185">Reference proteome</keyword>
<proteinExistence type="predicted"/>
<feature type="chain" id="PRO_5046432059" evidence="1">
    <location>
        <begin position="22"/>
        <end position="573"/>
    </location>
</feature>
<name>A0ABU1MXV3_9CAUL</name>
<reference evidence="3 4" key="1">
    <citation type="submission" date="2023-07" db="EMBL/GenBank/DDBJ databases">
        <title>Sorghum-associated microbial communities from plants grown in Nebraska, USA.</title>
        <authorList>
            <person name="Schachtman D."/>
        </authorList>
    </citation>
    <scope>NUCLEOTIDE SEQUENCE [LARGE SCALE GENOMIC DNA]</scope>
    <source>
        <strain evidence="3 4">DS2154</strain>
    </source>
</reference>
<dbReference type="EMBL" id="JAVDRL010000004">
    <property type="protein sequence ID" value="MDR6531008.1"/>
    <property type="molecule type" value="Genomic_DNA"/>
</dbReference>